<organism evidence="2 3">
    <name type="scientific">Microbulbifer aggregans</name>
    <dbReference type="NCBI Taxonomy" id="1769779"/>
    <lineage>
        <taxon>Bacteria</taxon>
        <taxon>Pseudomonadati</taxon>
        <taxon>Pseudomonadota</taxon>
        <taxon>Gammaproteobacteria</taxon>
        <taxon>Cellvibrionales</taxon>
        <taxon>Microbulbiferaceae</taxon>
        <taxon>Microbulbifer</taxon>
    </lineage>
</organism>
<evidence type="ECO:0000313" key="3">
    <source>
        <dbReference type="Proteomes" id="UP000095672"/>
    </source>
</evidence>
<name>A0A1C9WAL5_9GAMM</name>
<dbReference type="EMBL" id="CP014143">
    <property type="protein sequence ID" value="AOS98153.1"/>
    <property type="molecule type" value="Genomic_DNA"/>
</dbReference>
<dbReference type="AlphaFoldDB" id="A0A1C9WAL5"/>
<evidence type="ECO:0008006" key="4">
    <source>
        <dbReference type="Google" id="ProtNLM"/>
    </source>
</evidence>
<feature type="signal peptide" evidence="1">
    <location>
        <begin position="1"/>
        <end position="17"/>
    </location>
</feature>
<protein>
    <recommendedName>
        <fullName evidence="4">Transporter</fullName>
    </recommendedName>
</protein>
<evidence type="ECO:0000313" key="2">
    <source>
        <dbReference type="EMBL" id="AOS98153.1"/>
    </source>
</evidence>
<dbReference type="STRING" id="1769779.AUP74_02758"/>
<dbReference type="PATRIC" id="fig|1769779.3.peg.2753"/>
<reference evidence="3" key="1">
    <citation type="submission" date="2016-01" db="EMBL/GenBank/DDBJ databases">
        <title>Complete genome sequence of Microbulbifer sp. CCB-MM1, a halophile isolated from Matang Mangrove Forest, Perak.</title>
        <authorList>
            <person name="Moh T.H."/>
            <person name="Dinesh B."/>
            <person name="Lau N.-S."/>
            <person name="Go F."/>
            <person name="Alexander Chong S.-C."/>
        </authorList>
    </citation>
    <scope>NUCLEOTIDE SEQUENCE [LARGE SCALE GENOMIC DNA]</scope>
    <source>
        <strain evidence="3">CCB-MM1</strain>
    </source>
</reference>
<dbReference type="KEGG" id="micc:AUP74_02758"/>
<proteinExistence type="predicted"/>
<dbReference type="RefSeq" id="WP_069948056.1">
    <property type="nucleotide sequence ID" value="NZ_CP014143.1"/>
</dbReference>
<keyword evidence="1" id="KW-0732">Signal</keyword>
<accession>A0A1C9WAL5</accession>
<feature type="chain" id="PRO_5008895633" description="Transporter" evidence="1">
    <location>
        <begin position="18"/>
        <end position="264"/>
    </location>
</feature>
<sequence length="264" mass="28831" precursor="true">MYRMLCALLAAALAAGAQGQGSADLAKKLANPVSSLISVPFQSNFDYDVGPLDQGRRYTLNIQPVIPISLNQEWNLISRTIVPVINQEDVFPQAPEKTGLGDTTQSLFFSPAEPVNGITWGIGPAFLIPTATEPQLGTEKWGAGPTGVVLKQTGGWTIGALVNHIWSFAGDDDRDDVDSTFVQPFFAYTTPDAWTFTLQTESTYNWENEQWNAPVAFLVAKVFKVGQQTYQIQAGPRYYADSPETGADNMGFRLNFILLFPAGD</sequence>
<dbReference type="Proteomes" id="UP000095672">
    <property type="component" value="Chromosome"/>
</dbReference>
<gene>
    <name evidence="2" type="ORF">AUP74_02758</name>
</gene>
<keyword evidence="3" id="KW-1185">Reference proteome</keyword>
<evidence type="ECO:0000256" key="1">
    <source>
        <dbReference type="SAM" id="SignalP"/>
    </source>
</evidence>